<dbReference type="Gene3D" id="2.130.10.10">
    <property type="entry name" value="YVTN repeat-like/Quinoprotein amine dehydrogenase"/>
    <property type="match status" value="1"/>
</dbReference>
<evidence type="ECO:0000313" key="3">
    <source>
        <dbReference type="EMBL" id="ALT69888.1"/>
    </source>
</evidence>
<organism evidence="3 4">
    <name type="scientific">Methanobrevibacter millerae</name>
    <dbReference type="NCBI Taxonomy" id="230361"/>
    <lineage>
        <taxon>Archaea</taxon>
        <taxon>Methanobacteriati</taxon>
        <taxon>Methanobacteriota</taxon>
        <taxon>Methanomada group</taxon>
        <taxon>Methanobacteria</taxon>
        <taxon>Methanobacteriales</taxon>
        <taxon>Methanobacteriaceae</taxon>
        <taxon>Methanobrevibacter</taxon>
    </lineage>
</organism>
<feature type="region of interest" description="Disordered" evidence="1">
    <location>
        <begin position="1564"/>
        <end position="1592"/>
    </location>
</feature>
<dbReference type="GeneID" id="26737090"/>
<evidence type="ECO:0000259" key="2">
    <source>
        <dbReference type="Pfam" id="PF16640"/>
    </source>
</evidence>
<dbReference type="InterPro" id="IPR008969">
    <property type="entry name" value="CarboxyPept-like_regulatory"/>
</dbReference>
<proteinExistence type="predicted"/>
<dbReference type="InterPro" id="IPR015943">
    <property type="entry name" value="WD40/YVTN_repeat-like_dom_sf"/>
</dbReference>
<dbReference type="InterPro" id="IPR011050">
    <property type="entry name" value="Pectin_lyase_fold/virulence"/>
</dbReference>
<dbReference type="PATRIC" id="fig|230361.4.peg.2204"/>
<dbReference type="OrthoDB" id="71598at2157"/>
<dbReference type="SUPFAM" id="SSF51126">
    <property type="entry name" value="Pectin lyase-like"/>
    <property type="match status" value="1"/>
</dbReference>
<sequence length="1923" mass="207544">MQKKLLFISIMLIVLCSVSAVSASEINGTDDAVGVDSDVSAPCDIVSASEINGTDEVDSGDLLSAPSTSTVTVSTWSNLKSACTNATQYDTIYVSGGITPPSTKGQISINKNVIIEGLSGSYIGGSSSNNVVTVNYIPFSTTTNGLNITFKNLNFQNINLQNPNFFTSGVLMYFAGNGNYACENCNFNNINGTGNKQSIIYLRQGAGDITNCNFTNNVLSFGTITNFYSSSSSTVNNARMSISDCRFTNNYGSYAPGAINNCGYMDIQNSIFENNGADKWAGAVLSFSNATTNIVNSSFKNNVAGWNGGAIYTYSILNVSDSTFEGNNCTTNNGGGAIGALSYGSTYNVTVDNCIFKNNHNLDSAGYGGAISAMDAGYFHLYYSTFINNTATTGKAIAVREGEYIDDNHTWDENVTLGNPVFGIAYNTFVDVEAHSNDVNIAYVSNNASYIAAHNNTFYTPSEYANLGNQQSNIFNNELLGLSVDDVELIGDSQDTPQWSMDGFDSSNSMESPYGGVSNGILSWNKSYADIFSLVIDKDGYLTIGQINRIDFLNNEGTVEKYMLVKQADYPQMENLKLNCYNIAISSENIINVMGYAHTSNMGNNYEAFYILPEDYNSPGEFKVRFESRTYPDLTGTNFHCVYVIENNEINYICISDGYLAFYTYNREFSETDFSYHNSYDYSDQHHFPPLLNVIVANNKAWATSSDSFIIYDVSNNKINSISAPGIVGTPVADSNGNVYFFTSDSISKADSTNGVTKTQAVTGGTGSRMAISTTNKALYSVNSLGTLYKYSLADLTESEVYDIGSTASTIMTDANGIIYVGSDDGKFYAFDDEGNKKWMVDTESNSAVKNCAMDNEGNIYFYTAENKVYAINQKLEDANLTFETNDTFTTLDNITFTANINSTLDGQNITFTVTGKDVNYKNEYNATIADGAASWNIGALGAGNYEVEAKYNSDGTYATSIIAADFEVSKVTPELSVNINNATVFENASITVTSNNCKGNVTVKVGDETYEDVVIGEEFILPLLPAEIYDVTVTYNEDDVYTEAVNDTEKLEISKVTPELSVNINNGTVFENASITVTSNNCEGKVTVKVGDETYEDVVIGEEFILPLLPVNIYDVSVTYVEDDNYTEAVNDTEKLEITKADAIIIPDVVADAEKSTITLDLPEDATGYVLADVNGTGYYAPVKDGEAVISIPNLEPGNYTAEVTYLGDDNYNNASFEVPLNIPEEPVIEPKDPELKATAENTTVTVTVNKDATGGVIVDVDGTTYYAEIKDGQAIIDVKGLEAGKDYTATVTYTGDDNFTEDETTVEISIPAEPIVEPKDPELKATAENTTVTVTVNKDATGGVIVDVDGTTYYAEIKDGQAIIDVKGLEAGENYTATVTYVGDDNFTEDETTVKISVPKEEEIEPEDASMTVDSTNSTITVELPKDATGYVLVDIDGKGYYAKVTDGKATVDVAGLDAGNYTATVTYTGDDNYKANTSSVAVSIPEEDEPIPEPVTPEMTVKVTNTTIEVTLPKDATGNVLVDVNGQGYYAPVKDGKATVNVIGLDEGNYPATVTYAGDDKYTNASKPASVTVPEDEEPTPEPVNPKADINVSDDAVNVELPKDATGYMLVDVDGKGYYAPVKDGKASIDLPELAPGNHTVTVTYTGDDKYKPATANKTVTVEKEIITVVSENLTKIEKAPDRFEAVFTDSDGNALANKDVTFGLNDITYTRTTDANGKAGMNINLVPGTYSIKTTNPVTNESVTNTITVLPRFTEDSDLVKYFRNDSQYVLKVLDDNGNPAKAGEIVTYNINGVFYNRTTNATGHVKLSINLPPKTYIITAEYKGCKVAHNVTVLPTLTGNDLTKKYGQSGAYEAKLVDGQGKAYANQKIEFNINGVMYQRTTDANGVAKLNINLQAGKYIITASYGQARISNTVTVTA</sequence>
<dbReference type="SUPFAM" id="SSF101898">
    <property type="entry name" value="NHL repeat"/>
    <property type="match status" value="1"/>
</dbReference>
<dbReference type="InterPro" id="IPR013783">
    <property type="entry name" value="Ig-like_fold"/>
</dbReference>
<dbReference type="Gene3D" id="2.60.40.10">
    <property type="entry name" value="Immunoglobulins"/>
    <property type="match status" value="6"/>
</dbReference>
<name>A0A0U3EA95_9EURY</name>
<evidence type="ECO:0000256" key="1">
    <source>
        <dbReference type="SAM" id="MobiDB-lite"/>
    </source>
</evidence>
<reference evidence="3 4" key="1">
    <citation type="submission" date="2015-04" db="EMBL/GenBank/DDBJ databases">
        <title>The complete genome sequence of the rumen methanogen Methanobrevibacter millerae SM9.</title>
        <authorList>
            <person name="Leahy S.C."/>
            <person name="Kelly W.J."/>
            <person name="Pacheco D.M."/>
            <person name="Li D."/>
            <person name="Altermann E."/>
            <person name="Attwood G.T."/>
        </authorList>
    </citation>
    <scope>NUCLEOTIDE SEQUENCE [LARGE SCALE GENOMIC DNA]</scope>
    <source>
        <strain evidence="3 4">SM9</strain>
    </source>
</reference>
<accession>A0A0U3EA95</accession>
<gene>
    <name evidence="3" type="ORF">sm9_2132</name>
</gene>
<dbReference type="KEGG" id="mmil:sm9_2132"/>
<dbReference type="Pfam" id="PF16640">
    <property type="entry name" value="Big_3_5"/>
    <property type="match status" value="1"/>
</dbReference>
<dbReference type="InterPro" id="IPR008964">
    <property type="entry name" value="Invasin/intimin_cell_adhesion"/>
</dbReference>
<feature type="domain" description="Bacterial Ig-like" evidence="2">
    <location>
        <begin position="1608"/>
        <end position="1665"/>
    </location>
</feature>
<dbReference type="SUPFAM" id="SSF49373">
    <property type="entry name" value="Invasin/intimin cell-adhesion fragments"/>
    <property type="match status" value="1"/>
</dbReference>
<dbReference type="EMBL" id="CP011266">
    <property type="protein sequence ID" value="ALT69888.1"/>
    <property type="molecule type" value="Genomic_DNA"/>
</dbReference>
<dbReference type="InterPro" id="IPR032109">
    <property type="entry name" value="Big_3_5"/>
</dbReference>
<dbReference type="SUPFAM" id="SSF49464">
    <property type="entry name" value="Carboxypeptidase regulatory domain-like"/>
    <property type="match status" value="1"/>
</dbReference>
<protein>
    <submittedName>
        <fullName evidence="3">Adhesin-like protein</fullName>
    </submittedName>
</protein>
<keyword evidence="4" id="KW-1185">Reference proteome</keyword>
<dbReference type="Proteomes" id="UP000067738">
    <property type="component" value="Chromosome"/>
</dbReference>
<evidence type="ECO:0000313" key="4">
    <source>
        <dbReference type="Proteomes" id="UP000067738"/>
    </source>
</evidence>
<dbReference type="RefSeq" id="WP_058740098.1">
    <property type="nucleotide sequence ID" value="NZ_CP011266.1"/>
</dbReference>